<gene>
    <name evidence="2" type="ORF">RM555_12330</name>
</gene>
<dbReference type="Pfam" id="PF01965">
    <property type="entry name" value="DJ-1_PfpI"/>
    <property type="match status" value="1"/>
</dbReference>
<comment type="caution">
    <text evidence="2">The sequence shown here is derived from an EMBL/GenBank/DDBJ whole genome shotgun (WGS) entry which is preliminary data.</text>
</comment>
<dbReference type="InterPro" id="IPR006311">
    <property type="entry name" value="TAT_signal"/>
</dbReference>
<protein>
    <submittedName>
        <fullName evidence="2">DJ-1/PfpI family protein</fullName>
        <ecNumber evidence="2">4.2.1.-</ecNumber>
    </submittedName>
</protein>
<evidence type="ECO:0000313" key="3">
    <source>
        <dbReference type="Proteomes" id="UP001180973"/>
    </source>
</evidence>
<dbReference type="EMBL" id="JAVRFL010000012">
    <property type="protein sequence ID" value="MDT0529775.1"/>
    <property type="molecule type" value="Genomic_DNA"/>
</dbReference>
<dbReference type="PANTHER" id="PTHR43130">
    <property type="entry name" value="ARAC-FAMILY TRANSCRIPTIONAL REGULATOR"/>
    <property type="match status" value="1"/>
</dbReference>
<dbReference type="PROSITE" id="PS51318">
    <property type="entry name" value="TAT"/>
    <property type="match status" value="1"/>
</dbReference>
<proteinExistence type="predicted"/>
<feature type="domain" description="DJ-1/PfpI" evidence="1">
    <location>
        <begin position="49"/>
        <end position="208"/>
    </location>
</feature>
<dbReference type="EC" id="4.2.1.-" evidence="2"/>
<accession>A0ABU2WW56</accession>
<dbReference type="Proteomes" id="UP001180973">
    <property type="component" value="Unassembled WGS sequence"/>
</dbReference>
<dbReference type="Gene3D" id="3.40.50.880">
    <property type="match status" value="1"/>
</dbReference>
<dbReference type="InterPro" id="IPR002818">
    <property type="entry name" value="DJ-1/PfpI"/>
</dbReference>
<dbReference type="GO" id="GO:0016829">
    <property type="term" value="F:lyase activity"/>
    <property type="evidence" value="ECO:0007669"/>
    <property type="project" value="UniProtKB-KW"/>
</dbReference>
<evidence type="ECO:0000259" key="1">
    <source>
        <dbReference type="Pfam" id="PF01965"/>
    </source>
</evidence>
<dbReference type="SUPFAM" id="SSF52317">
    <property type="entry name" value="Class I glutamine amidotransferase-like"/>
    <property type="match status" value="1"/>
</dbReference>
<evidence type="ECO:0000313" key="2">
    <source>
        <dbReference type="EMBL" id="MDT0529775.1"/>
    </source>
</evidence>
<reference evidence="2" key="1">
    <citation type="submission" date="2023-09" db="EMBL/GenBank/DDBJ databases">
        <title>30 novel species of actinomycetes from the DSMZ collection.</title>
        <authorList>
            <person name="Nouioui I."/>
        </authorList>
    </citation>
    <scope>NUCLEOTIDE SEQUENCE</scope>
    <source>
        <strain evidence="2">DSM 115977</strain>
    </source>
</reference>
<name>A0ABU2WW56_9ACTN</name>
<keyword evidence="3" id="KW-1185">Reference proteome</keyword>
<dbReference type="InterPro" id="IPR052158">
    <property type="entry name" value="INH-QAR"/>
</dbReference>
<dbReference type="InterPro" id="IPR029062">
    <property type="entry name" value="Class_I_gatase-like"/>
</dbReference>
<dbReference type="RefSeq" id="WP_311411864.1">
    <property type="nucleotide sequence ID" value="NZ_JAVRFL010000012.1"/>
</dbReference>
<dbReference type="CDD" id="cd03139">
    <property type="entry name" value="GATase1_PfpI_2"/>
    <property type="match status" value="1"/>
</dbReference>
<organism evidence="2 3">
    <name type="scientific">Micromonospora reichwaldensis</name>
    <dbReference type="NCBI Taxonomy" id="3075516"/>
    <lineage>
        <taxon>Bacteria</taxon>
        <taxon>Bacillati</taxon>
        <taxon>Actinomycetota</taxon>
        <taxon>Actinomycetes</taxon>
        <taxon>Micromonosporales</taxon>
        <taxon>Micromonosporaceae</taxon>
        <taxon>Micromonospora</taxon>
    </lineage>
</organism>
<keyword evidence="2" id="KW-0456">Lyase</keyword>
<sequence>MFSMDVDRRTVLRAAVAGGAGVGLAATGLGDSARAGQPTDPDGPARGPRIAILLFDGIAPIDAIGPYEVLSRIPGASVVTVGKRTGPVRTDNGVLTLGVDRTLSQVRRADVLLVPGGNVHGVQTDPDTIRWIQRIHRHTTWTVSVCTGSLVLGTAGLLRGLRATTYWSLRDQLAQYGATFVPGRYVEAGRIMTAAGMSAGIDMSLHLAARIAGERVAQALQLVVEYDPDPPFDTGSPEKAGPELVRLALELLGQPAPR</sequence>
<dbReference type="PANTHER" id="PTHR43130:SF2">
    <property type="entry name" value="DJ-1_PFPI DOMAIN-CONTAINING PROTEIN"/>
    <property type="match status" value="1"/>
</dbReference>